<gene>
    <name evidence="1" type="ORF">CGOC_LOCUS3502</name>
</gene>
<evidence type="ECO:0000313" key="2">
    <source>
        <dbReference type="Proteomes" id="UP000271889"/>
    </source>
</evidence>
<sequence>MCTMLVKACKRCSFKRVMPVHKAQPQQRTFTDMVRSEETSIPHLVKIDDEDELYEEILHMVNDVHGLLSVTITYTLNLQISLTATLS</sequence>
<keyword evidence="2" id="KW-1185">Reference proteome</keyword>
<dbReference type="AlphaFoldDB" id="A0A3P6RAR0"/>
<dbReference type="Proteomes" id="UP000271889">
    <property type="component" value="Unassembled WGS sequence"/>
</dbReference>
<reference evidence="1 2" key="1">
    <citation type="submission" date="2018-11" db="EMBL/GenBank/DDBJ databases">
        <authorList>
            <consortium name="Pathogen Informatics"/>
        </authorList>
    </citation>
    <scope>NUCLEOTIDE SEQUENCE [LARGE SCALE GENOMIC DNA]</scope>
</reference>
<dbReference type="EMBL" id="UYRV01008857">
    <property type="protein sequence ID" value="VDK56017.1"/>
    <property type="molecule type" value="Genomic_DNA"/>
</dbReference>
<evidence type="ECO:0000313" key="1">
    <source>
        <dbReference type="EMBL" id="VDK56017.1"/>
    </source>
</evidence>
<dbReference type="OrthoDB" id="5894483at2759"/>
<organism evidence="1 2">
    <name type="scientific">Cylicostephanus goldi</name>
    <name type="common">Nematode worm</name>
    <dbReference type="NCBI Taxonomy" id="71465"/>
    <lineage>
        <taxon>Eukaryota</taxon>
        <taxon>Metazoa</taxon>
        <taxon>Ecdysozoa</taxon>
        <taxon>Nematoda</taxon>
        <taxon>Chromadorea</taxon>
        <taxon>Rhabditida</taxon>
        <taxon>Rhabditina</taxon>
        <taxon>Rhabditomorpha</taxon>
        <taxon>Strongyloidea</taxon>
        <taxon>Strongylidae</taxon>
        <taxon>Cylicostephanus</taxon>
    </lineage>
</organism>
<name>A0A3P6RAR0_CYLGO</name>
<accession>A0A3P6RAR0</accession>
<protein>
    <submittedName>
        <fullName evidence="1">Uncharacterized protein</fullName>
    </submittedName>
</protein>
<proteinExistence type="predicted"/>